<dbReference type="OrthoDB" id="9809956at2"/>
<evidence type="ECO:0000259" key="8">
    <source>
        <dbReference type="Pfam" id="PF00692"/>
    </source>
</evidence>
<dbReference type="GO" id="GO:0046081">
    <property type="term" value="P:dUTP catabolic process"/>
    <property type="evidence" value="ECO:0007669"/>
    <property type="project" value="InterPro"/>
</dbReference>
<dbReference type="HAMAP" id="MF_00116">
    <property type="entry name" value="dUTPase_bact"/>
    <property type="match status" value="1"/>
</dbReference>
<sequence length="153" mass="16202">MTHTLRIQRLAHAQDLPLPRYESPGAAGMDLVAANAGDVVLRPLQRALVPTGLILQLEPGFEAQIRPRSGLALKHGITVLNTPGTVDADYRGEVQVILVNFGSESFTVTRGMRIAQMVVAPVTTVEIATVEAVDETSRAGSGFGSTGLTQGRT</sequence>
<comment type="cofactor">
    <cofactor evidence="7">
        <name>Mg(2+)</name>
        <dbReference type="ChEBI" id="CHEBI:18420"/>
    </cofactor>
</comment>
<evidence type="ECO:0000256" key="4">
    <source>
        <dbReference type="ARBA" id="ARBA00022842"/>
    </source>
</evidence>
<dbReference type="Gene3D" id="2.70.40.10">
    <property type="match status" value="1"/>
</dbReference>
<feature type="binding site" evidence="7">
    <location>
        <begin position="68"/>
        <end position="70"/>
    </location>
    <ligand>
        <name>substrate</name>
    </ligand>
</feature>
<feature type="binding site" evidence="7">
    <location>
        <position position="81"/>
    </location>
    <ligand>
        <name>substrate</name>
    </ligand>
</feature>
<evidence type="ECO:0000313" key="10">
    <source>
        <dbReference type="Proteomes" id="UP000325684"/>
    </source>
</evidence>
<dbReference type="FunFam" id="2.70.40.10:FF:000002">
    <property type="entry name" value="dUTP diphosphatase"/>
    <property type="match status" value="1"/>
</dbReference>
<dbReference type="NCBIfam" id="NF001862">
    <property type="entry name" value="PRK00601.1"/>
    <property type="match status" value="1"/>
</dbReference>
<dbReference type="InterPro" id="IPR033704">
    <property type="entry name" value="dUTPase_trimeric"/>
</dbReference>
<comment type="pathway">
    <text evidence="7">Pyrimidine metabolism; dUMP biosynthesis; dUMP from dCTP (dUTP route): step 2/2.</text>
</comment>
<organism evidence="9 10">
    <name type="scientific">Microvirga brassicacearum</name>
    <dbReference type="NCBI Taxonomy" id="2580413"/>
    <lineage>
        <taxon>Bacteria</taxon>
        <taxon>Pseudomonadati</taxon>
        <taxon>Pseudomonadota</taxon>
        <taxon>Alphaproteobacteria</taxon>
        <taxon>Hyphomicrobiales</taxon>
        <taxon>Methylobacteriaceae</taxon>
        <taxon>Microvirga</taxon>
    </lineage>
</organism>
<dbReference type="RefSeq" id="WP_150942546.1">
    <property type="nucleotide sequence ID" value="NZ_VCMV01000006.1"/>
</dbReference>
<keyword evidence="3 7" id="KW-0378">Hydrolase</keyword>
<dbReference type="Pfam" id="PF00692">
    <property type="entry name" value="dUTPase"/>
    <property type="match status" value="1"/>
</dbReference>
<dbReference type="InterPro" id="IPR008181">
    <property type="entry name" value="dUTPase"/>
</dbReference>
<dbReference type="PANTHER" id="PTHR11241">
    <property type="entry name" value="DEOXYURIDINE 5'-TRIPHOSPHATE NUCLEOTIDOHYDROLASE"/>
    <property type="match status" value="1"/>
</dbReference>
<reference evidence="9 10" key="1">
    <citation type="journal article" date="2019" name="Microorganisms">
        <title>Genome Insights into the Novel Species Microvirga brassicacearum, a Rapeseed Endophyte with Biotechnological Potential.</title>
        <authorList>
            <person name="Jimenez-Gomez A."/>
            <person name="Saati-Santamaria Z."/>
            <person name="Igual J.M."/>
            <person name="Rivas R."/>
            <person name="Mateos P.F."/>
            <person name="Garcia-Fraile P."/>
        </authorList>
    </citation>
    <scope>NUCLEOTIDE SEQUENCE [LARGE SCALE GENOMIC DNA]</scope>
    <source>
        <strain evidence="9 10">CDVBN77</strain>
    </source>
</reference>
<dbReference type="EMBL" id="VCMV01000006">
    <property type="protein sequence ID" value="KAB0268364.1"/>
    <property type="molecule type" value="Genomic_DNA"/>
</dbReference>
<evidence type="ECO:0000256" key="7">
    <source>
        <dbReference type="HAMAP-Rule" id="MF_00116"/>
    </source>
</evidence>
<comment type="caution">
    <text evidence="7">Lacks conserved residue(s) required for the propagation of feature annotation.</text>
</comment>
<feature type="domain" description="dUTPase-like" evidence="8">
    <location>
        <begin position="16"/>
        <end position="147"/>
    </location>
</feature>
<dbReference type="InterPro" id="IPR036157">
    <property type="entry name" value="dUTPase-like_sf"/>
</dbReference>
<dbReference type="GO" id="GO:0006226">
    <property type="term" value="P:dUMP biosynthetic process"/>
    <property type="evidence" value="ECO:0007669"/>
    <property type="project" value="UniProtKB-UniRule"/>
</dbReference>
<dbReference type="SUPFAM" id="SSF51283">
    <property type="entry name" value="dUTPase-like"/>
    <property type="match status" value="1"/>
</dbReference>
<evidence type="ECO:0000256" key="1">
    <source>
        <dbReference type="ARBA" id="ARBA00006581"/>
    </source>
</evidence>
<evidence type="ECO:0000256" key="5">
    <source>
        <dbReference type="ARBA" id="ARBA00023080"/>
    </source>
</evidence>
<dbReference type="PANTHER" id="PTHR11241:SF0">
    <property type="entry name" value="DEOXYURIDINE 5'-TRIPHOSPHATE NUCLEOTIDOHYDROLASE"/>
    <property type="match status" value="1"/>
</dbReference>
<accession>A0A5N3PF78</accession>
<dbReference type="GO" id="GO:0000287">
    <property type="term" value="F:magnesium ion binding"/>
    <property type="evidence" value="ECO:0007669"/>
    <property type="project" value="UniProtKB-UniRule"/>
</dbReference>
<feature type="binding site" evidence="7">
    <location>
        <begin position="85"/>
        <end position="87"/>
    </location>
    <ligand>
        <name>substrate</name>
    </ligand>
</feature>
<evidence type="ECO:0000256" key="3">
    <source>
        <dbReference type="ARBA" id="ARBA00022801"/>
    </source>
</evidence>
<dbReference type="NCBIfam" id="TIGR00576">
    <property type="entry name" value="dut"/>
    <property type="match status" value="1"/>
</dbReference>
<comment type="caution">
    <text evidence="9">The sequence shown here is derived from an EMBL/GenBank/DDBJ whole genome shotgun (WGS) entry which is preliminary data.</text>
</comment>
<dbReference type="CDD" id="cd07557">
    <property type="entry name" value="trimeric_dUTPase"/>
    <property type="match status" value="1"/>
</dbReference>
<keyword evidence="2 7" id="KW-0479">Metal-binding</keyword>
<name>A0A5N3PF78_9HYPH</name>
<dbReference type="GO" id="GO:0004170">
    <property type="term" value="F:dUTP diphosphatase activity"/>
    <property type="evidence" value="ECO:0007669"/>
    <property type="project" value="UniProtKB-UniRule"/>
</dbReference>
<evidence type="ECO:0000313" key="9">
    <source>
        <dbReference type="EMBL" id="KAB0268364.1"/>
    </source>
</evidence>
<comment type="function">
    <text evidence="7">This enzyme is involved in nucleotide metabolism: it produces dUMP, the immediate precursor of thymidine nucleotides and it decreases the intracellular concentration of dUTP so that uracil cannot be incorporated into DNA.</text>
</comment>
<keyword evidence="4 7" id="KW-0460">Magnesium</keyword>
<dbReference type="AlphaFoldDB" id="A0A5N3PF78"/>
<comment type="similarity">
    <text evidence="1 7">Belongs to the dUTPase family.</text>
</comment>
<comment type="catalytic activity">
    <reaction evidence="6 7">
        <text>dUTP + H2O = dUMP + diphosphate + H(+)</text>
        <dbReference type="Rhea" id="RHEA:10248"/>
        <dbReference type="ChEBI" id="CHEBI:15377"/>
        <dbReference type="ChEBI" id="CHEBI:15378"/>
        <dbReference type="ChEBI" id="CHEBI:33019"/>
        <dbReference type="ChEBI" id="CHEBI:61555"/>
        <dbReference type="ChEBI" id="CHEBI:246422"/>
        <dbReference type="EC" id="3.6.1.23"/>
    </reaction>
</comment>
<dbReference type="InterPro" id="IPR029054">
    <property type="entry name" value="dUTPase-like"/>
</dbReference>
<dbReference type="UniPathway" id="UPA00610">
    <property type="reaction ID" value="UER00666"/>
</dbReference>
<proteinExistence type="inferred from homology"/>
<evidence type="ECO:0000256" key="2">
    <source>
        <dbReference type="ARBA" id="ARBA00022723"/>
    </source>
</evidence>
<dbReference type="EC" id="3.6.1.23" evidence="7"/>
<evidence type="ECO:0000256" key="6">
    <source>
        <dbReference type="ARBA" id="ARBA00047686"/>
    </source>
</evidence>
<protein>
    <recommendedName>
        <fullName evidence="7">Deoxyuridine 5'-triphosphate nucleotidohydrolase</fullName>
        <shortName evidence="7">dUTPase</shortName>
        <ecNumber evidence="7">3.6.1.23</ecNumber>
    </recommendedName>
    <alternativeName>
        <fullName evidence="7">dUTP pyrophosphatase</fullName>
    </alternativeName>
</protein>
<keyword evidence="5 7" id="KW-0546">Nucleotide metabolism</keyword>
<gene>
    <name evidence="7" type="primary">dut</name>
    <name evidence="9" type="ORF">FEZ63_05045</name>
</gene>
<keyword evidence="10" id="KW-1185">Reference proteome</keyword>
<dbReference type="Proteomes" id="UP000325684">
    <property type="component" value="Unassembled WGS sequence"/>
</dbReference>